<evidence type="ECO:0000256" key="3">
    <source>
        <dbReference type="ARBA" id="ARBA00022449"/>
    </source>
</evidence>
<evidence type="ECO:0000256" key="6">
    <source>
        <dbReference type="ARBA" id="ARBA00022989"/>
    </source>
</evidence>
<dbReference type="PANTHER" id="PTHR43298">
    <property type="entry name" value="MULTIDRUG RESISTANCE PROTEIN NORM-RELATED"/>
    <property type="match status" value="1"/>
</dbReference>
<dbReference type="InterPro" id="IPR002528">
    <property type="entry name" value="MATE_fam"/>
</dbReference>
<gene>
    <name evidence="11" type="ORF">ACHKAR_01145</name>
</gene>
<dbReference type="Proteomes" id="UP001610063">
    <property type="component" value="Unassembled WGS sequence"/>
</dbReference>
<evidence type="ECO:0000313" key="12">
    <source>
        <dbReference type="Proteomes" id="UP001610063"/>
    </source>
</evidence>
<evidence type="ECO:0000256" key="9">
    <source>
        <dbReference type="ARBA" id="ARBA00031636"/>
    </source>
</evidence>
<evidence type="ECO:0000256" key="5">
    <source>
        <dbReference type="ARBA" id="ARBA00022692"/>
    </source>
</evidence>
<keyword evidence="5 10" id="KW-0812">Transmembrane</keyword>
<comment type="subcellular location">
    <subcellularLocation>
        <location evidence="1">Cell membrane</location>
        <topology evidence="1">Multi-pass membrane protein</topology>
    </subcellularLocation>
</comment>
<evidence type="ECO:0000256" key="1">
    <source>
        <dbReference type="ARBA" id="ARBA00004651"/>
    </source>
</evidence>
<protein>
    <recommendedName>
        <fullName evidence="9">Multidrug-efflux transporter</fullName>
    </recommendedName>
</protein>
<feature type="transmembrane region" description="Helical" evidence="10">
    <location>
        <begin position="154"/>
        <end position="175"/>
    </location>
</feature>
<keyword evidence="12" id="KW-1185">Reference proteome</keyword>
<evidence type="ECO:0000313" key="11">
    <source>
        <dbReference type="EMBL" id="MFH6982019.1"/>
    </source>
</evidence>
<evidence type="ECO:0000256" key="7">
    <source>
        <dbReference type="ARBA" id="ARBA00023065"/>
    </source>
</evidence>
<accession>A0ABW7N324</accession>
<keyword evidence="3" id="KW-0050">Antiport</keyword>
<dbReference type="Pfam" id="PF01554">
    <property type="entry name" value="MatE"/>
    <property type="match status" value="2"/>
</dbReference>
<evidence type="ECO:0000256" key="2">
    <source>
        <dbReference type="ARBA" id="ARBA00022448"/>
    </source>
</evidence>
<dbReference type="EMBL" id="JBIPKE010000008">
    <property type="protein sequence ID" value="MFH6982019.1"/>
    <property type="molecule type" value="Genomic_DNA"/>
</dbReference>
<feature type="transmembrane region" description="Helical" evidence="10">
    <location>
        <begin position="112"/>
        <end position="134"/>
    </location>
</feature>
<keyword evidence="8 10" id="KW-0472">Membrane</keyword>
<feature type="transmembrane region" description="Helical" evidence="10">
    <location>
        <begin position="410"/>
        <end position="432"/>
    </location>
</feature>
<feature type="transmembrane region" description="Helical" evidence="10">
    <location>
        <begin position="438"/>
        <end position="458"/>
    </location>
</feature>
<dbReference type="PIRSF" id="PIRSF006603">
    <property type="entry name" value="DinF"/>
    <property type="match status" value="1"/>
</dbReference>
<dbReference type="InterPro" id="IPR050222">
    <property type="entry name" value="MATE_MdtK"/>
</dbReference>
<evidence type="ECO:0000256" key="10">
    <source>
        <dbReference type="SAM" id="Phobius"/>
    </source>
</evidence>
<comment type="caution">
    <text evidence="11">The sequence shown here is derived from an EMBL/GenBank/DDBJ whole genome shotgun (WGS) entry which is preliminary data.</text>
</comment>
<reference evidence="11 12" key="1">
    <citation type="journal article" date="2013" name="Int. J. Syst. Evol. Microbiol.">
        <title>Marinoscillum luteum sp. nov., isolated from marine sediment.</title>
        <authorList>
            <person name="Cha I.T."/>
            <person name="Park S.J."/>
            <person name="Kim S.J."/>
            <person name="Kim J.G."/>
            <person name="Jung M.Y."/>
            <person name="Shin K.S."/>
            <person name="Kwon K.K."/>
            <person name="Yang S.H."/>
            <person name="Seo Y.S."/>
            <person name="Rhee S.K."/>
        </authorList>
    </citation>
    <scope>NUCLEOTIDE SEQUENCE [LARGE SCALE GENOMIC DNA]</scope>
    <source>
        <strain evidence="11 12">KCTC 23939</strain>
    </source>
</reference>
<feature type="transmembrane region" description="Helical" evidence="10">
    <location>
        <begin position="296"/>
        <end position="321"/>
    </location>
</feature>
<dbReference type="InterPro" id="IPR048279">
    <property type="entry name" value="MdtK-like"/>
</dbReference>
<evidence type="ECO:0000256" key="4">
    <source>
        <dbReference type="ARBA" id="ARBA00022475"/>
    </source>
</evidence>
<keyword evidence="4" id="KW-1003">Cell membrane</keyword>
<feature type="transmembrane region" description="Helical" evidence="10">
    <location>
        <begin position="341"/>
        <end position="359"/>
    </location>
</feature>
<keyword evidence="7" id="KW-0406">Ion transport</keyword>
<dbReference type="RefSeq" id="WP_395415824.1">
    <property type="nucleotide sequence ID" value="NZ_JBIPKE010000008.1"/>
</dbReference>
<sequence length="468" mass="50761">MSGAISKFLRIFKLFIAALKGTESEFTSGSINRAIFLLSIPMIAEMVMESLFAVADVFFVSRVSVNAVATVGLTESVLMIIYSVAIGLSMATTAIVARRVGEKKFKKASDAGFQSIFLAVIIGALLGCVGYIFAEDILVLMGGKPDLIAEGLGFTQIMLAGNLSIFLLFLNNAIFRGAGDAAIAMRALWLANGLNLILDPLLIFGWGPVPAYGVEGAAIATTLGRSIGVLYQVYHLMNRRGIIKIGWANVVIRFKTVVELLKISLGGMGQFLIESASWIFLVKVMSLFGAEALAGYTIAFRVIVFTILPSWGMSNAAATLVGQNLGASAPDRAEESVWKTAFYNMIFLGLVSVVFYLAAEPIIGIFTVQPGVVKIAVSALQIICFGYVFFAYGMVISQAFNGAGDTRTPLIVNFFVFWVIQIPLAYWLSVYLDWQANGVFFTIAFCHSLQAVISIMLFRRGKWKTMMV</sequence>
<dbReference type="NCBIfam" id="TIGR00797">
    <property type="entry name" value="matE"/>
    <property type="match status" value="1"/>
</dbReference>
<feature type="transmembrane region" description="Helical" evidence="10">
    <location>
        <begin position="271"/>
        <end position="290"/>
    </location>
</feature>
<name>A0ABW7N324_9BACT</name>
<feature type="transmembrane region" description="Helical" evidence="10">
    <location>
        <begin position="212"/>
        <end position="234"/>
    </location>
</feature>
<organism evidence="11 12">
    <name type="scientific">Marinoscillum luteum</name>
    <dbReference type="NCBI Taxonomy" id="861051"/>
    <lineage>
        <taxon>Bacteria</taxon>
        <taxon>Pseudomonadati</taxon>
        <taxon>Bacteroidota</taxon>
        <taxon>Cytophagia</taxon>
        <taxon>Cytophagales</taxon>
        <taxon>Reichenbachiellaceae</taxon>
        <taxon>Marinoscillum</taxon>
    </lineage>
</organism>
<keyword evidence="2" id="KW-0813">Transport</keyword>
<dbReference type="CDD" id="cd13139">
    <property type="entry name" value="MATE_like_14"/>
    <property type="match status" value="1"/>
</dbReference>
<dbReference type="PANTHER" id="PTHR43298:SF2">
    <property type="entry name" value="FMN_FAD EXPORTER YEEO-RELATED"/>
    <property type="match status" value="1"/>
</dbReference>
<feature type="transmembrane region" description="Helical" evidence="10">
    <location>
        <begin position="371"/>
        <end position="390"/>
    </location>
</feature>
<evidence type="ECO:0000256" key="8">
    <source>
        <dbReference type="ARBA" id="ARBA00023136"/>
    </source>
</evidence>
<feature type="transmembrane region" description="Helical" evidence="10">
    <location>
        <begin position="187"/>
        <end position="206"/>
    </location>
</feature>
<feature type="transmembrane region" description="Helical" evidence="10">
    <location>
        <begin position="34"/>
        <end position="59"/>
    </location>
</feature>
<proteinExistence type="predicted"/>
<keyword evidence="6 10" id="KW-1133">Transmembrane helix</keyword>
<feature type="transmembrane region" description="Helical" evidence="10">
    <location>
        <begin position="79"/>
        <end position="100"/>
    </location>
</feature>